<keyword evidence="3" id="KW-1185">Reference proteome</keyword>
<dbReference type="EMBL" id="SPHZ02000006">
    <property type="protein sequence ID" value="KAF0909942.1"/>
    <property type="molecule type" value="Genomic_DNA"/>
</dbReference>
<proteinExistence type="predicted"/>
<accession>A0A6G1DCD0</accession>
<evidence type="ECO:0000313" key="2">
    <source>
        <dbReference type="EMBL" id="KAF0909942.1"/>
    </source>
</evidence>
<feature type="compositionally biased region" description="Basic and acidic residues" evidence="1">
    <location>
        <begin position="1"/>
        <end position="13"/>
    </location>
</feature>
<protein>
    <submittedName>
        <fullName evidence="2">Uncharacterized protein</fullName>
    </submittedName>
</protein>
<organism evidence="2 3">
    <name type="scientific">Oryza meyeriana var. granulata</name>
    <dbReference type="NCBI Taxonomy" id="110450"/>
    <lineage>
        <taxon>Eukaryota</taxon>
        <taxon>Viridiplantae</taxon>
        <taxon>Streptophyta</taxon>
        <taxon>Embryophyta</taxon>
        <taxon>Tracheophyta</taxon>
        <taxon>Spermatophyta</taxon>
        <taxon>Magnoliopsida</taxon>
        <taxon>Liliopsida</taxon>
        <taxon>Poales</taxon>
        <taxon>Poaceae</taxon>
        <taxon>BOP clade</taxon>
        <taxon>Oryzoideae</taxon>
        <taxon>Oryzeae</taxon>
        <taxon>Oryzinae</taxon>
        <taxon>Oryza</taxon>
        <taxon>Oryza meyeriana</taxon>
    </lineage>
</organism>
<comment type="caution">
    <text evidence="2">The sequence shown here is derived from an EMBL/GenBank/DDBJ whole genome shotgun (WGS) entry which is preliminary data.</text>
</comment>
<evidence type="ECO:0000256" key="1">
    <source>
        <dbReference type="SAM" id="MobiDB-lite"/>
    </source>
</evidence>
<feature type="region of interest" description="Disordered" evidence="1">
    <location>
        <begin position="1"/>
        <end position="25"/>
    </location>
</feature>
<dbReference type="AlphaFoldDB" id="A0A6G1DCD0"/>
<dbReference type="Proteomes" id="UP000479710">
    <property type="component" value="Unassembled WGS sequence"/>
</dbReference>
<sequence>MCRETRQAWERGMRTGSGAAHGGCRAAEARTAQAGRARPRVVGAARAGRRAGAGVRWLAADGGGRGRWQKGELGSGGVLWRDGRWGSAGGG</sequence>
<reference evidence="2 3" key="1">
    <citation type="submission" date="2019-11" db="EMBL/GenBank/DDBJ databases">
        <title>Whole genome sequence of Oryza granulata.</title>
        <authorList>
            <person name="Li W."/>
        </authorList>
    </citation>
    <scope>NUCLEOTIDE SEQUENCE [LARGE SCALE GENOMIC DNA]</scope>
    <source>
        <strain evidence="3">cv. Menghai</strain>
        <tissue evidence="2">Leaf</tissue>
    </source>
</reference>
<evidence type="ECO:0000313" key="3">
    <source>
        <dbReference type="Proteomes" id="UP000479710"/>
    </source>
</evidence>
<name>A0A6G1DCD0_9ORYZ</name>
<gene>
    <name evidence="2" type="ORF">E2562_001198</name>
</gene>